<keyword evidence="3" id="KW-1185">Reference proteome</keyword>
<reference evidence="2 3" key="1">
    <citation type="submission" date="2014-04" db="EMBL/GenBank/DDBJ databases">
        <authorList>
            <consortium name="DOE Joint Genome Institute"/>
            <person name="Kuo A."/>
            <person name="Ruytinx J."/>
            <person name="Rineau F."/>
            <person name="Colpaert J."/>
            <person name="Kohler A."/>
            <person name="Nagy L.G."/>
            <person name="Floudas D."/>
            <person name="Copeland A."/>
            <person name="Barry K.W."/>
            <person name="Cichocki N."/>
            <person name="Veneault-Fourrey C."/>
            <person name="LaButti K."/>
            <person name="Lindquist E.A."/>
            <person name="Lipzen A."/>
            <person name="Lundell T."/>
            <person name="Morin E."/>
            <person name="Murat C."/>
            <person name="Sun H."/>
            <person name="Tunlid A."/>
            <person name="Henrissat B."/>
            <person name="Grigoriev I.V."/>
            <person name="Hibbett D.S."/>
            <person name="Martin F."/>
            <person name="Nordberg H.P."/>
            <person name="Cantor M.N."/>
            <person name="Hua S.X."/>
        </authorList>
    </citation>
    <scope>NUCLEOTIDE SEQUENCE [LARGE SCALE GENOMIC DNA]</scope>
    <source>
        <strain evidence="2 3">UH-Slu-Lm8-n1</strain>
    </source>
</reference>
<sequence>MHLAQLLSDLLLSLWRGTIDHTAPDHPSTWPWAVFWDVNAWQAHGAAVAAAAQYLPGSFDRKPRNPAKKINTGYKTWEFQMYIFGLGPALLYSILPQPYWLNYCRLVRGFRLISQHSISTTDLRAAHTCFVEWELDFELLYYQRRAECLHFIRPCVHSVSHLASETLQKGPPICHSQWTMERTIGNLGQEIRQPSNPYANLSREGVRRCQVNALKAMVPELDESKPSLPQTAVDLGNGYALLRKRGAARAIQEYLGVDVKIRRWARLRLPNGQTARTLWRETQKPAKQVCVSRNVKKMESFDNIIKVLQLPNDTDPLNFIIGNITTRDANENRPDHNLYPKVRFWLRCDYDRWLDDPVAQRTHGNRGTAPYLEDENGCPISPATLKSICRGCRGVWAELVVKKLAPPTWARLCATGRKLVHTFMEKEFPLFRLDADGWKLSLLCTTNYPNWRKTHIDNESNWKNSDKKKSLRNTVAEEYQQEGDYRPIQDVLGRSIHGTAR</sequence>
<reference evidence="3" key="2">
    <citation type="submission" date="2015-01" db="EMBL/GenBank/DDBJ databases">
        <title>Evolutionary Origins and Diversification of the Mycorrhizal Mutualists.</title>
        <authorList>
            <consortium name="DOE Joint Genome Institute"/>
            <consortium name="Mycorrhizal Genomics Consortium"/>
            <person name="Kohler A."/>
            <person name="Kuo A."/>
            <person name="Nagy L.G."/>
            <person name="Floudas D."/>
            <person name="Copeland A."/>
            <person name="Barry K.W."/>
            <person name="Cichocki N."/>
            <person name="Veneault-Fourrey C."/>
            <person name="LaButti K."/>
            <person name="Lindquist E.A."/>
            <person name="Lipzen A."/>
            <person name="Lundell T."/>
            <person name="Morin E."/>
            <person name="Murat C."/>
            <person name="Riley R."/>
            <person name="Ohm R."/>
            <person name="Sun H."/>
            <person name="Tunlid A."/>
            <person name="Henrissat B."/>
            <person name="Grigoriev I.V."/>
            <person name="Hibbett D.S."/>
            <person name="Martin F."/>
        </authorList>
    </citation>
    <scope>NUCLEOTIDE SEQUENCE [LARGE SCALE GENOMIC DNA]</scope>
    <source>
        <strain evidence="3">UH-Slu-Lm8-n1</strain>
    </source>
</reference>
<evidence type="ECO:0000256" key="1">
    <source>
        <dbReference type="SAM" id="SignalP"/>
    </source>
</evidence>
<dbReference type="OrthoDB" id="2669721at2759"/>
<dbReference type="Proteomes" id="UP000054485">
    <property type="component" value="Unassembled WGS sequence"/>
</dbReference>
<dbReference type="STRING" id="930992.A0A0D0AXE6"/>
<evidence type="ECO:0000313" key="2">
    <source>
        <dbReference type="EMBL" id="KIK36513.1"/>
    </source>
</evidence>
<protein>
    <submittedName>
        <fullName evidence="2">Uncharacterized protein</fullName>
    </submittedName>
</protein>
<dbReference type="AlphaFoldDB" id="A0A0D0AXE6"/>
<dbReference type="InParanoid" id="A0A0D0AXE6"/>
<organism evidence="2 3">
    <name type="scientific">Suillus luteus UH-Slu-Lm8-n1</name>
    <dbReference type="NCBI Taxonomy" id="930992"/>
    <lineage>
        <taxon>Eukaryota</taxon>
        <taxon>Fungi</taxon>
        <taxon>Dikarya</taxon>
        <taxon>Basidiomycota</taxon>
        <taxon>Agaricomycotina</taxon>
        <taxon>Agaricomycetes</taxon>
        <taxon>Agaricomycetidae</taxon>
        <taxon>Boletales</taxon>
        <taxon>Suillineae</taxon>
        <taxon>Suillaceae</taxon>
        <taxon>Suillus</taxon>
    </lineage>
</organism>
<gene>
    <name evidence="2" type="ORF">CY34DRAFT_26311</name>
</gene>
<name>A0A0D0AXE6_9AGAM</name>
<feature type="chain" id="PRO_5002207438" evidence="1">
    <location>
        <begin position="21"/>
        <end position="501"/>
    </location>
</feature>
<evidence type="ECO:0000313" key="3">
    <source>
        <dbReference type="Proteomes" id="UP000054485"/>
    </source>
</evidence>
<dbReference type="EMBL" id="KN835523">
    <property type="protein sequence ID" value="KIK36513.1"/>
    <property type="molecule type" value="Genomic_DNA"/>
</dbReference>
<keyword evidence="1" id="KW-0732">Signal</keyword>
<accession>A0A0D0AXE6</accession>
<feature type="signal peptide" evidence="1">
    <location>
        <begin position="1"/>
        <end position="20"/>
    </location>
</feature>
<dbReference type="HOGENOM" id="CLU_544198_0_0_1"/>
<proteinExistence type="predicted"/>